<dbReference type="EnsemblMetazoa" id="PPA35655.1">
    <property type="protein sequence ID" value="PPA35655.1"/>
    <property type="gene ID" value="WBGene00274024"/>
</dbReference>
<dbReference type="AlphaFoldDB" id="A0A2A6BMC4"/>
<accession>A0A8R1UM61</accession>
<protein>
    <submittedName>
        <fullName evidence="1">Uncharacterized protein</fullName>
    </submittedName>
</protein>
<reference evidence="2" key="1">
    <citation type="journal article" date="2008" name="Nat. Genet.">
        <title>The Pristionchus pacificus genome provides a unique perspective on nematode lifestyle and parasitism.</title>
        <authorList>
            <person name="Dieterich C."/>
            <person name="Clifton S.W."/>
            <person name="Schuster L.N."/>
            <person name="Chinwalla A."/>
            <person name="Delehaunty K."/>
            <person name="Dinkelacker I."/>
            <person name="Fulton L."/>
            <person name="Fulton R."/>
            <person name="Godfrey J."/>
            <person name="Minx P."/>
            <person name="Mitreva M."/>
            <person name="Roeseler W."/>
            <person name="Tian H."/>
            <person name="Witte H."/>
            <person name="Yang S.P."/>
            <person name="Wilson R.K."/>
            <person name="Sommer R.J."/>
        </authorList>
    </citation>
    <scope>NUCLEOTIDE SEQUENCE [LARGE SCALE GENOMIC DNA]</scope>
    <source>
        <strain evidence="2">PS312</strain>
    </source>
</reference>
<proteinExistence type="predicted"/>
<dbReference type="Proteomes" id="UP000005239">
    <property type="component" value="Unassembled WGS sequence"/>
</dbReference>
<evidence type="ECO:0000313" key="2">
    <source>
        <dbReference type="Proteomes" id="UP000005239"/>
    </source>
</evidence>
<name>A0A2A6BMC4_PRIPA</name>
<evidence type="ECO:0000313" key="1">
    <source>
        <dbReference type="EnsemblMetazoa" id="PPA35655.1"/>
    </source>
</evidence>
<organism evidence="1 2">
    <name type="scientific">Pristionchus pacificus</name>
    <name type="common">Parasitic nematode worm</name>
    <dbReference type="NCBI Taxonomy" id="54126"/>
    <lineage>
        <taxon>Eukaryota</taxon>
        <taxon>Metazoa</taxon>
        <taxon>Ecdysozoa</taxon>
        <taxon>Nematoda</taxon>
        <taxon>Chromadorea</taxon>
        <taxon>Rhabditida</taxon>
        <taxon>Rhabditina</taxon>
        <taxon>Diplogasteromorpha</taxon>
        <taxon>Diplogasteroidea</taxon>
        <taxon>Neodiplogasteridae</taxon>
        <taxon>Pristionchus</taxon>
    </lineage>
</organism>
<gene>
    <name evidence="1" type="primary">WBGene00274024</name>
</gene>
<keyword evidence="2" id="KW-1185">Reference proteome</keyword>
<accession>A0A2A6BMC4</accession>
<sequence>MLIFLFIFSILSFALFLCTSTKEKELSTKKLTSKKIVGHGRENDEMKIGKLRQHEDECDLSRSMVREKGKVIEDDIPSLSLSFTPTMDEKKN</sequence>
<reference evidence="1" key="2">
    <citation type="submission" date="2022-06" db="UniProtKB">
        <authorList>
            <consortium name="EnsemblMetazoa"/>
        </authorList>
    </citation>
    <scope>IDENTIFICATION</scope>
    <source>
        <strain evidence="1">PS312</strain>
    </source>
</reference>